<gene>
    <name evidence="1" type="ORF">H735_08355</name>
</gene>
<protein>
    <recommendedName>
        <fullName evidence="3">Integrase</fullName>
    </recommendedName>
</protein>
<dbReference type="AlphaFoldDB" id="A0A0C1ZK09"/>
<dbReference type="Proteomes" id="UP000031586">
    <property type="component" value="Unassembled WGS sequence"/>
</dbReference>
<reference evidence="1 2" key="1">
    <citation type="submission" date="2014-07" db="EMBL/GenBank/DDBJ databases">
        <title>Unique and conserved regions in Vibrio harveyi and related species in comparison with the shrimp pathogen Vibrio harveyi CAIM 1792.</title>
        <authorList>
            <person name="Espinoza-Valles I."/>
            <person name="Vora G."/>
            <person name="Leekitcharoenphon P."/>
            <person name="Ussery D."/>
            <person name="Hoj L."/>
            <person name="Gomez-Gil B."/>
        </authorList>
    </citation>
    <scope>NUCLEOTIDE SEQUENCE [LARGE SCALE GENOMIC DNA]</scope>
    <source>
        <strain evidence="2">CAIM 1854 / LMG 25443</strain>
    </source>
</reference>
<evidence type="ECO:0000313" key="1">
    <source>
        <dbReference type="EMBL" id="KIF53531.1"/>
    </source>
</evidence>
<evidence type="ECO:0000313" key="2">
    <source>
        <dbReference type="Proteomes" id="UP000031586"/>
    </source>
</evidence>
<organism evidence="1 2">
    <name type="scientific">Vibrio owensii CAIM 1854 = LMG 25443</name>
    <dbReference type="NCBI Taxonomy" id="1229493"/>
    <lineage>
        <taxon>Bacteria</taxon>
        <taxon>Pseudomonadati</taxon>
        <taxon>Pseudomonadota</taxon>
        <taxon>Gammaproteobacteria</taxon>
        <taxon>Vibrionales</taxon>
        <taxon>Vibrionaceae</taxon>
        <taxon>Vibrio</taxon>
    </lineage>
</organism>
<sequence length="1130" mass="127512">MTQAVPSYTPENLAAIAESLKADIEYFSPSNVPQRNKQQRLWCVWWLHTNVFEWTNEKVEILLNNVCEATTWTEVMDKLLPDNNIDETQKRFFRSTLCALLANAARKKVAVLPAHFRFSGGVKDEIFATNSISSCYPRLALEIMVDVPNTHRKKYEGMFTSRLDDLHISYKSLTSQVSTISRYMICRGVESFDEMTVESFTDFRIEHYLFTPNVDLSWKQVCQHLERKGVLSDGWVEQAVKRYSTLKPKSVASKATQTGELVTSRTGYLSNVFGDFQSLKQGTQNMELGEVYKKGVKLLYGQNIKSDVVSFGEFNISRKLVDYSPSNISVSSDSLWKTTQLAWTDLSDIERNTAKARTNHLQYLNAYLFGYLPWFYKRNPNCFFEYPDTPSKFLRSVFVKTDPVLDRLYLKEAKVRGKDVIYPMSLLSFIEGMTSGSLSKDKSSANQLRDTCAALRRYFEETIDRYGDLEGIDLKQNPIPQLRAVGYKPLGKTKKATFNVGYWIVFRMWLKELAKAAVFTSSVKIAESVSSERKKALFEAMESLSKLKGFEHINNITHSKDFTCYNIPSSIDIGGKELPIGDIKLPSWMTPRSRKMVVGKYSKRVDIGNYHSLLSLCVSAYAGQRSSNSAYLCADTFDADYAPTQTSDPSSTHVPLRVRTDKVKPQGLESCIQEDVMLLLLHAKEMRSNFTEDSFAEPMHYQSNEHSAKGSFRPLLQGTAKHTGIHPNMDGYIFMFEEWLGKHGINFDSKITLTPSNLTVEQFERLKEHNLTELTKVMLCQYVDIPEPVAYSPLIPKTSITPHSLRVQLATVINITTGDTDAVKAYTGQSKGTIGFYTKATPEDTIALTTIKDKVQSSSSVVTAEESLVTEEMLRQVFDDSTGIDSEIGLPFFAGSGDALKVLNESGGRGIAINYTHICPYDNKCPEEVIIEHGRMNCHECSHACITSHNKVAIGAAARKALEEAKEYTVMLMSSTNGAERSQLEMKCNEQIRIASHWLTKHSFIRQNPDKYVISGVDALSNYKYVSDEELSCDLMAQLNEVKGIPSLQSSHLRRVATMVGTKLRTKLQMQKIPELSTNSQATLNFDPVMFVVQNLNMLAQFKGTDPETLLVETMKRETDVPLLEELELA</sequence>
<accession>A0A0C1ZK09</accession>
<evidence type="ECO:0008006" key="3">
    <source>
        <dbReference type="Google" id="ProtNLM"/>
    </source>
</evidence>
<dbReference type="EMBL" id="JPRD01000014">
    <property type="protein sequence ID" value="KIF53531.1"/>
    <property type="molecule type" value="Genomic_DNA"/>
</dbReference>
<name>A0A0C1ZK09_9VIBR</name>
<comment type="caution">
    <text evidence="1">The sequence shown here is derived from an EMBL/GenBank/DDBJ whole genome shotgun (WGS) entry which is preliminary data.</text>
</comment>
<dbReference type="PATRIC" id="fig|1229493.5.peg.758"/>
<proteinExistence type="predicted"/>